<comment type="caution">
    <text evidence="3">The sequence shown here is derived from an EMBL/GenBank/DDBJ whole genome shotgun (WGS) entry which is preliminary data.</text>
</comment>
<dbReference type="Pfam" id="PF01535">
    <property type="entry name" value="PPR"/>
    <property type="match status" value="1"/>
</dbReference>
<dbReference type="Gene3D" id="1.25.40.10">
    <property type="entry name" value="Tetratricopeptide repeat domain"/>
    <property type="match status" value="1"/>
</dbReference>
<evidence type="ECO:0000256" key="2">
    <source>
        <dbReference type="PROSITE-ProRule" id="PRU00708"/>
    </source>
</evidence>
<keyword evidence="1" id="KW-0677">Repeat</keyword>
<evidence type="ECO:0000313" key="4">
    <source>
        <dbReference type="Proteomes" id="UP000663852"/>
    </source>
</evidence>
<dbReference type="Pfam" id="PF13812">
    <property type="entry name" value="PPR_3"/>
    <property type="match status" value="1"/>
</dbReference>
<proteinExistence type="predicted"/>
<protein>
    <recommendedName>
        <fullName evidence="5">Pentatricopeptide repeat-containing protein</fullName>
    </recommendedName>
</protein>
<feature type="repeat" description="PPR" evidence="2">
    <location>
        <begin position="38"/>
        <end position="72"/>
    </location>
</feature>
<dbReference type="PANTHER" id="PTHR47447">
    <property type="entry name" value="OS03G0856100 PROTEIN"/>
    <property type="match status" value="1"/>
</dbReference>
<sequence length="136" mass="15450">MSSSFYSNDYVTTSLLDALIKCGDTSTATVVISKMRRSAIDYVNLMTGFNDQKEGEQTMKLFYQMKREGLEPEMITYLCVIKTLALIGDLSLIEPTIKQIPQSILFGNQIRDALIDMWVRQRSFRVFCGKWIASVG</sequence>
<organism evidence="3 4">
    <name type="scientific">Adineta ricciae</name>
    <name type="common">Rotifer</name>
    <dbReference type="NCBI Taxonomy" id="249248"/>
    <lineage>
        <taxon>Eukaryota</taxon>
        <taxon>Metazoa</taxon>
        <taxon>Spiralia</taxon>
        <taxon>Gnathifera</taxon>
        <taxon>Rotifera</taxon>
        <taxon>Eurotatoria</taxon>
        <taxon>Bdelloidea</taxon>
        <taxon>Adinetida</taxon>
        <taxon>Adinetidae</taxon>
        <taxon>Adineta</taxon>
    </lineage>
</organism>
<dbReference type="EMBL" id="CAJNOJ010000371">
    <property type="protein sequence ID" value="CAF1421275.1"/>
    <property type="molecule type" value="Genomic_DNA"/>
</dbReference>
<dbReference type="Proteomes" id="UP000663852">
    <property type="component" value="Unassembled WGS sequence"/>
</dbReference>
<gene>
    <name evidence="3" type="ORF">EDS130_LOCUS37499</name>
</gene>
<evidence type="ECO:0000256" key="1">
    <source>
        <dbReference type="ARBA" id="ARBA00022737"/>
    </source>
</evidence>
<accession>A0A815MVH3</accession>
<dbReference type="InterPro" id="IPR011990">
    <property type="entry name" value="TPR-like_helical_dom_sf"/>
</dbReference>
<evidence type="ECO:0000313" key="3">
    <source>
        <dbReference type="EMBL" id="CAF1421275.1"/>
    </source>
</evidence>
<dbReference type="InterPro" id="IPR002885">
    <property type="entry name" value="PPR_rpt"/>
</dbReference>
<dbReference type="OrthoDB" id="9990610at2759"/>
<reference evidence="3" key="1">
    <citation type="submission" date="2021-02" db="EMBL/GenBank/DDBJ databases">
        <authorList>
            <person name="Nowell W R."/>
        </authorList>
    </citation>
    <scope>NUCLEOTIDE SEQUENCE</scope>
</reference>
<dbReference type="AlphaFoldDB" id="A0A815MVH3"/>
<dbReference type="PROSITE" id="PS51375">
    <property type="entry name" value="PPR"/>
    <property type="match status" value="1"/>
</dbReference>
<name>A0A815MVH3_ADIRI</name>
<dbReference type="PANTHER" id="PTHR47447:SF17">
    <property type="entry name" value="OS12G0638900 PROTEIN"/>
    <property type="match status" value="1"/>
</dbReference>
<evidence type="ECO:0008006" key="5">
    <source>
        <dbReference type="Google" id="ProtNLM"/>
    </source>
</evidence>